<keyword evidence="2" id="KW-1185">Reference proteome</keyword>
<dbReference type="EMBL" id="JAHMHS010000005">
    <property type="protein sequence ID" value="KAK1730769.1"/>
    <property type="molecule type" value="Genomic_DNA"/>
</dbReference>
<dbReference type="GeneID" id="85390940"/>
<reference evidence="1" key="1">
    <citation type="submission" date="2021-12" db="EMBL/GenBank/DDBJ databases">
        <title>Comparative genomics, transcriptomics and evolutionary studies reveal genomic signatures of adaptation to plant cell wall in hemibiotrophic fungi.</title>
        <authorList>
            <consortium name="DOE Joint Genome Institute"/>
            <person name="Baroncelli R."/>
            <person name="Diaz J.F."/>
            <person name="Benocci T."/>
            <person name="Peng M."/>
            <person name="Battaglia E."/>
            <person name="Haridas S."/>
            <person name="Andreopoulos W."/>
            <person name="Labutti K."/>
            <person name="Pangilinan J."/>
            <person name="Floch G.L."/>
            <person name="Makela M.R."/>
            <person name="Henrissat B."/>
            <person name="Grigoriev I.V."/>
            <person name="Crouch J.A."/>
            <person name="De Vries R.P."/>
            <person name="Sukno S.A."/>
            <person name="Thon M.R."/>
        </authorList>
    </citation>
    <scope>NUCLEOTIDE SEQUENCE</scope>
    <source>
        <strain evidence="1">CBS 112980</strain>
    </source>
</reference>
<accession>A0AAD8XNZ1</accession>
<organism evidence="1 2">
    <name type="scientific">Glomerella acutata</name>
    <name type="common">Colletotrichum acutatum</name>
    <dbReference type="NCBI Taxonomy" id="27357"/>
    <lineage>
        <taxon>Eukaryota</taxon>
        <taxon>Fungi</taxon>
        <taxon>Dikarya</taxon>
        <taxon>Ascomycota</taxon>
        <taxon>Pezizomycotina</taxon>
        <taxon>Sordariomycetes</taxon>
        <taxon>Hypocreomycetidae</taxon>
        <taxon>Glomerellales</taxon>
        <taxon>Glomerellaceae</taxon>
        <taxon>Colletotrichum</taxon>
        <taxon>Colletotrichum acutatum species complex</taxon>
    </lineage>
</organism>
<gene>
    <name evidence="1" type="ORF">BDZ83DRAFT_600573</name>
</gene>
<evidence type="ECO:0000313" key="2">
    <source>
        <dbReference type="Proteomes" id="UP001244207"/>
    </source>
</evidence>
<dbReference type="RefSeq" id="XP_060370824.1">
    <property type="nucleotide sequence ID" value="XM_060507041.1"/>
</dbReference>
<sequence length="56" mass="5784">MAAKPDPVIATCLSGQCGAAATGWLMGTGGMEPPIGANCKVRPLFRHSLESLFPLL</sequence>
<protein>
    <submittedName>
        <fullName evidence="1">Uncharacterized protein</fullName>
    </submittedName>
</protein>
<proteinExistence type="predicted"/>
<dbReference type="Proteomes" id="UP001244207">
    <property type="component" value="Unassembled WGS sequence"/>
</dbReference>
<dbReference type="AlphaFoldDB" id="A0AAD8XNZ1"/>
<name>A0AAD8XNZ1_GLOAC</name>
<comment type="caution">
    <text evidence="1">The sequence shown here is derived from an EMBL/GenBank/DDBJ whole genome shotgun (WGS) entry which is preliminary data.</text>
</comment>
<evidence type="ECO:0000313" key="1">
    <source>
        <dbReference type="EMBL" id="KAK1730769.1"/>
    </source>
</evidence>